<dbReference type="InterPro" id="IPR036188">
    <property type="entry name" value="FAD/NAD-bd_sf"/>
</dbReference>
<sequence length="409" mass="44149">MSAKQSTIAVVGGSYVGMRLAQALIPALPPTHRVVVVEANSHFHHLFTFPRFAVLHRGGEEKALIPYTHAMDAFADGRGRIVHAKALSVHALAGDASRGYLQLDRAVGEEGERLEFDFLALATGTQLSQPWSLPSENRDARQAKQEAVETLRSYQDAVRDARNIVIVGGGAVGVQVACDIAELYPGKSVTLLHSRERVMNKFHPDLHALVAQRFAERGIHTLLGSRVVIPPTGFPAFTPGTTFDVALHNGTSVRADLVLMCTGQTPHSALLSSFAPQALSADGFINVHPSMQIDFATPSTSLMQKMFAVGDIANSGASKTVRAAMGQIDVITRNVLALIRGEEAKERFTPGPAGIHLSVGLYESVIFRNPATEGEAPGGRGVERDLKLDMGIEEVWKRWNVPVGTPWHL</sequence>
<dbReference type="GO" id="GO:0050660">
    <property type="term" value="F:flavin adenine dinucleotide binding"/>
    <property type="evidence" value="ECO:0007669"/>
    <property type="project" value="TreeGrafter"/>
</dbReference>
<dbReference type="GO" id="GO:0005737">
    <property type="term" value="C:cytoplasm"/>
    <property type="evidence" value="ECO:0007669"/>
    <property type="project" value="TreeGrafter"/>
</dbReference>
<organism evidence="2 3">
    <name type="scientific">Sporisorium reilianum f. sp. reilianum</name>
    <dbReference type="NCBI Taxonomy" id="72559"/>
    <lineage>
        <taxon>Eukaryota</taxon>
        <taxon>Fungi</taxon>
        <taxon>Dikarya</taxon>
        <taxon>Basidiomycota</taxon>
        <taxon>Ustilaginomycotina</taxon>
        <taxon>Ustilaginomycetes</taxon>
        <taxon>Ustilaginales</taxon>
        <taxon>Ustilaginaceae</taxon>
        <taxon>Sporisorium</taxon>
    </lineage>
</organism>
<proteinExistence type="predicted"/>
<evidence type="ECO:0000313" key="3">
    <source>
        <dbReference type="Proteomes" id="UP000239563"/>
    </source>
</evidence>
<dbReference type="EMBL" id="LT795069">
    <property type="protein sequence ID" value="SJX65163.1"/>
    <property type="molecule type" value="Genomic_DNA"/>
</dbReference>
<gene>
    <name evidence="2" type="ORF">SRS1_16022</name>
</gene>
<dbReference type="PRINTS" id="PR00368">
    <property type="entry name" value="FADPNR"/>
</dbReference>
<dbReference type="PANTHER" id="PTHR43735:SF11">
    <property type="entry name" value="HYPOTHETICAL OXIDOREDUCTASE (EUROFUNG)"/>
    <property type="match status" value="1"/>
</dbReference>
<dbReference type="Gene3D" id="3.50.50.100">
    <property type="match status" value="1"/>
</dbReference>
<dbReference type="GO" id="GO:0004174">
    <property type="term" value="F:electron-transferring-flavoprotein dehydrogenase activity"/>
    <property type="evidence" value="ECO:0007669"/>
    <property type="project" value="TreeGrafter"/>
</dbReference>
<dbReference type="InterPro" id="IPR023753">
    <property type="entry name" value="FAD/NAD-binding_dom"/>
</dbReference>
<dbReference type="SUPFAM" id="SSF51905">
    <property type="entry name" value="FAD/NAD(P)-binding domain"/>
    <property type="match status" value="1"/>
</dbReference>
<reference evidence="2 3" key="1">
    <citation type="submission" date="2017-02" db="EMBL/GenBank/DDBJ databases">
        <authorList>
            <person name="Peterson S.W."/>
        </authorList>
    </citation>
    <scope>NUCLEOTIDE SEQUENCE [LARGE SCALE GENOMIC DNA]</scope>
    <source>
        <strain evidence="2 3">SRS1_H2-8</strain>
    </source>
</reference>
<dbReference type="Pfam" id="PF07992">
    <property type="entry name" value="Pyr_redox_2"/>
    <property type="match status" value="1"/>
</dbReference>
<feature type="domain" description="FAD/NAD(P)-binding" evidence="1">
    <location>
        <begin position="7"/>
        <end position="326"/>
    </location>
</feature>
<accession>A0A2N8UKZ4</accession>
<evidence type="ECO:0000259" key="1">
    <source>
        <dbReference type="Pfam" id="PF07992"/>
    </source>
</evidence>
<dbReference type="Proteomes" id="UP000239563">
    <property type="component" value="Chromosome XVI"/>
</dbReference>
<protein>
    <submittedName>
        <fullName evidence="2">Related to AIF1-mitochondrial cell death effector</fullName>
    </submittedName>
</protein>
<evidence type="ECO:0000313" key="2">
    <source>
        <dbReference type="EMBL" id="SJX65163.1"/>
    </source>
</evidence>
<dbReference type="PANTHER" id="PTHR43735">
    <property type="entry name" value="APOPTOSIS-INDUCING FACTOR 1"/>
    <property type="match status" value="1"/>
</dbReference>
<name>A0A2N8UKZ4_9BASI</name>
<dbReference type="AlphaFoldDB" id="A0A2N8UKZ4"/>